<dbReference type="InterPro" id="IPR013057">
    <property type="entry name" value="AA_transpt_TM"/>
</dbReference>
<evidence type="ECO:0000256" key="2">
    <source>
        <dbReference type="ARBA" id="ARBA00008066"/>
    </source>
</evidence>
<feature type="transmembrane region" description="Helical" evidence="6">
    <location>
        <begin position="443"/>
        <end position="465"/>
    </location>
</feature>
<dbReference type="OrthoDB" id="655540at2759"/>
<feature type="transmembrane region" description="Helical" evidence="6">
    <location>
        <begin position="196"/>
        <end position="212"/>
    </location>
</feature>
<evidence type="ECO:0000256" key="4">
    <source>
        <dbReference type="ARBA" id="ARBA00022989"/>
    </source>
</evidence>
<evidence type="ECO:0000256" key="5">
    <source>
        <dbReference type="ARBA" id="ARBA00023136"/>
    </source>
</evidence>
<feature type="transmembrane region" description="Helical" evidence="6">
    <location>
        <begin position="168"/>
        <end position="190"/>
    </location>
</feature>
<proteinExistence type="inferred from homology"/>
<comment type="caution">
    <text evidence="8">The sequence shown here is derived from an EMBL/GenBank/DDBJ whole genome shotgun (WGS) entry which is preliminary data.</text>
</comment>
<feature type="transmembrane region" description="Helical" evidence="6">
    <location>
        <begin position="296"/>
        <end position="317"/>
    </location>
</feature>
<feature type="transmembrane region" description="Helical" evidence="6">
    <location>
        <begin position="114"/>
        <end position="132"/>
    </location>
</feature>
<keyword evidence="5 6" id="KW-0472">Membrane</keyword>
<evidence type="ECO:0000256" key="1">
    <source>
        <dbReference type="ARBA" id="ARBA00004141"/>
    </source>
</evidence>
<feature type="transmembrane region" description="Helical" evidence="6">
    <location>
        <begin position="337"/>
        <end position="356"/>
    </location>
</feature>
<feature type="transmembrane region" description="Helical" evidence="6">
    <location>
        <begin position="219"/>
        <end position="242"/>
    </location>
</feature>
<evidence type="ECO:0000313" key="8">
    <source>
        <dbReference type="EMBL" id="KAJ5106930.1"/>
    </source>
</evidence>
<protein>
    <recommendedName>
        <fullName evidence="7">Amino acid transporter transmembrane domain-containing protein</fullName>
    </recommendedName>
</protein>
<organism evidence="8 9">
    <name type="scientific">Penicillium angulare</name>
    <dbReference type="NCBI Taxonomy" id="116970"/>
    <lineage>
        <taxon>Eukaryota</taxon>
        <taxon>Fungi</taxon>
        <taxon>Dikarya</taxon>
        <taxon>Ascomycota</taxon>
        <taxon>Pezizomycotina</taxon>
        <taxon>Eurotiomycetes</taxon>
        <taxon>Eurotiomycetidae</taxon>
        <taxon>Eurotiales</taxon>
        <taxon>Aspergillaceae</taxon>
        <taxon>Penicillium</taxon>
    </lineage>
</organism>
<dbReference type="Pfam" id="PF01490">
    <property type="entry name" value="Aa_trans"/>
    <property type="match status" value="1"/>
</dbReference>
<sequence>MSPNPSVMLACNHEADCEHGKEEFDHKEVVEEDTFGDEEFSEVVLVHSHLPSCKFKAIQIDDGIIGNVACVRSHICMNALRTLTYDMIYLVMVAETISLGILSLPAVIASIGLLPSMILIVFLGIAATYTGYSIGQFKWRYPQVQSMADAGEVLGGTFGRELLGIAQLLLLVFIMASHTLTFSVAMNAITDHGTCSIVFSIVGAGVSFACCIPRTSGKISYLSIASFISIFATVMVTMISVGTKNPDGFKIHATMETDLSKAFLAVCNIVFAYAAHVAFFGFMAELKDVRDFPKSLYLLQGTDTVLYLITSAVIYRFAGVDVASPAVGSAGPLLKKVAYGLALPTILIAGVVNGHVASKYVYLRIFKDSDRIHKCDFVAVGSWIAIGAALWTIAWVIAEAIPVFGTLLSLIAALFASWFTYGIGAVCWLHLNKGTYLSSFSKMILTFVNIALVAIAGTICVLGLYSSGKALRDDTGSGSFSCRANVS</sequence>
<comment type="similarity">
    <text evidence="2">Belongs to the amino acid/polyamine transporter 2 family.</text>
</comment>
<keyword evidence="9" id="KW-1185">Reference proteome</keyword>
<dbReference type="GO" id="GO:0015179">
    <property type="term" value="F:L-amino acid transmembrane transporter activity"/>
    <property type="evidence" value="ECO:0007669"/>
    <property type="project" value="TreeGrafter"/>
</dbReference>
<dbReference type="Proteomes" id="UP001149165">
    <property type="component" value="Unassembled WGS sequence"/>
</dbReference>
<dbReference type="AlphaFoldDB" id="A0A9W9FUY3"/>
<comment type="subcellular location">
    <subcellularLocation>
        <location evidence="1">Membrane</location>
        <topology evidence="1">Multi-pass membrane protein</topology>
    </subcellularLocation>
</comment>
<feature type="domain" description="Amino acid transporter transmembrane" evidence="7">
    <location>
        <begin position="89"/>
        <end position="465"/>
    </location>
</feature>
<feature type="transmembrane region" description="Helical" evidence="6">
    <location>
        <begin position="262"/>
        <end position="284"/>
    </location>
</feature>
<dbReference type="PANTHER" id="PTHR22950">
    <property type="entry name" value="AMINO ACID TRANSPORTER"/>
    <property type="match status" value="1"/>
</dbReference>
<reference evidence="8" key="1">
    <citation type="submission" date="2022-11" db="EMBL/GenBank/DDBJ databases">
        <authorList>
            <person name="Petersen C."/>
        </authorList>
    </citation>
    <scope>NUCLEOTIDE SEQUENCE</scope>
    <source>
        <strain evidence="8">IBT 30069</strain>
    </source>
</reference>
<name>A0A9W9FUY3_9EURO</name>
<accession>A0A9W9FUY3</accession>
<dbReference type="EMBL" id="JAPQKH010000003">
    <property type="protein sequence ID" value="KAJ5106930.1"/>
    <property type="molecule type" value="Genomic_DNA"/>
</dbReference>
<evidence type="ECO:0000313" key="9">
    <source>
        <dbReference type="Proteomes" id="UP001149165"/>
    </source>
</evidence>
<dbReference type="FunFam" id="1.20.1740.10:FF:000039">
    <property type="entry name" value="Neutral amino acid transporter (Eurofung)"/>
    <property type="match status" value="1"/>
</dbReference>
<gene>
    <name evidence="8" type="ORF">N7456_003605</name>
</gene>
<reference evidence="8" key="2">
    <citation type="journal article" date="2023" name="IMA Fungus">
        <title>Comparative genomic study of the Penicillium genus elucidates a diverse pangenome and 15 lateral gene transfer events.</title>
        <authorList>
            <person name="Petersen C."/>
            <person name="Sorensen T."/>
            <person name="Nielsen M.R."/>
            <person name="Sondergaard T.E."/>
            <person name="Sorensen J.L."/>
            <person name="Fitzpatrick D.A."/>
            <person name="Frisvad J.C."/>
            <person name="Nielsen K.L."/>
        </authorList>
    </citation>
    <scope>NUCLEOTIDE SEQUENCE</scope>
    <source>
        <strain evidence="8">IBT 30069</strain>
    </source>
</reference>
<evidence type="ECO:0000256" key="6">
    <source>
        <dbReference type="SAM" id="Phobius"/>
    </source>
</evidence>
<evidence type="ECO:0000256" key="3">
    <source>
        <dbReference type="ARBA" id="ARBA00022692"/>
    </source>
</evidence>
<feature type="transmembrane region" description="Helical" evidence="6">
    <location>
        <begin position="404"/>
        <end position="431"/>
    </location>
</feature>
<dbReference type="PANTHER" id="PTHR22950:SF479">
    <property type="entry name" value="AMINO ACID TRANSPORTER (EUROFUNG)-RELATED"/>
    <property type="match status" value="1"/>
</dbReference>
<evidence type="ECO:0000259" key="7">
    <source>
        <dbReference type="Pfam" id="PF01490"/>
    </source>
</evidence>
<feature type="transmembrane region" description="Helical" evidence="6">
    <location>
        <begin position="377"/>
        <end position="398"/>
    </location>
</feature>
<feature type="transmembrane region" description="Helical" evidence="6">
    <location>
        <begin position="87"/>
        <end position="108"/>
    </location>
</feature>
<dbReference type="GO" id="GO:0016020">
    <property type="term" value="C:membrane"/>
    <property type="evidence" value="ECO:0007669"/>
    <property type="project" value="UniProtKB-SubCell"/>
</dbReference>
<keyword evidence="4 6" id="KW-1133">Transmembrane helix</keyword>
<keyword evidence="3 6" id="KW-0812">Transmembrane</keyword>